<keyword evidence="4" id="KW-1185">Reference proteome</keyword>
<evidence type="ECO:0000256" key="2">
    <source>
        <dbReference type="SAM" id="Phobius"/>
    </source>
</evidence>
<dbReference type="PANTHER" id="PTHR21592:SF32">
    <property type="entry name" value="CHROMOSOME UNDETERMINED SCAFFOLD_25, WHOLE GENOME SHOTGUN SEQUENCE"/>
    <property type="match status" value="1"/>
</dbReference>
<feature type="compositionally biased region" description="Basic and acidic residues" evidence="1">
    <location>
        <begin position="185"/>
        <end position="206"/>
    </location>
</feature>
<organism evidence="3 4">
    <name type="scientific">Pristionchus pacificus</name>
    <name type="common">Parasitic nematode worm</name>
    <dbReference type="NCBI Taxonomy" id="54126"/>
    <lineage>
        <taxon>Eukaryota</taxon>
        <taxon>Metazoa</taxon>
        <taxon>Ecdysozoa</taxon>
        <taxon>Nematoda</taxon>
        <taxon>Chromadorea</taxon>
        <taxon>Rhabditida</taxon>
        <taxon>Rhabditina</taxon>
        <taxon>Diplogasteromorpha</taxon>
        <taxon>Diplogasteroidea</taxon>
        <taxon>Neodiplogasteridae</taxon>
        <taxon>Pristionchus</taxon>
    </lineage>
</organism>
<feature type="compositionally biased region" description="Low complexity" evidence="1">
    <location>
        <begin position="226"/>
        <end position="238"/>
    </location>
</feature>
<feature type="compositionally biased region" description="Basic residues" evidence="1">
    <location>
        <begin position="392"/>
        <end position="405"/>
    </location>
</feature>
<proteinExistence type="predicted"/>
<keyword evidence="2" id="KW-0472">Membrane</keyword>
<dbReference type="EnsemblMetazoa" id="PPA06523.1">
    <property type="protein sequence ID" value="PPA06523.1"/>
    <property type="gene ID" value="WBGene00096077"/>
</dbReference>
<feature type="transmembrane region" description="Helical" evidence="2">
    <location>
        <begin position="7"/>
        <end position="27"/>
    </location>
</feature>
<feature type="compositionally biased region" description="Basic and acidic residues" evidence="1">
    <location>
        <begin position="129"/>
        <end position="148"/>
    </location>
</feature>
<dbReference type="OrthoDB" id="5875811at2759"/>
<dbReference type="Proteomes" id="UP000005239">
    <property type="component" value="Unassembled WGS sequence"/>
</dbReference>
<accession>A0A2A6CIN3</accession>
<dbReference type="InterPro" id="IPR004296">
    <property type="entry name" value="DUF236"/>
</dbReference>
<sequence length="416" mass="45810">MDSILPVVAVGISTISFLVASIIFVWIQSCNKRIEEAEANIRRCGDIITDSRLHPLTTEKMAQQANYSHIANSLQVELHAVDTPNPLIPYTKISAINKVIIASKEKKGKDTKGPGSTPSAEALPVTAKTQEKTSEEKKDVFAKPENQRAKVAVNDPHYQTLANLDNADAFGNDKKSDKNTTASAPKKENKPVEKKKEKDPPEDEQKYQTLAAVEANDKKDQEEKAAAAAAAAAATAAADAKKGFQAPQVVKKAESNDPQYQTLVNLENADAFGPQKPVFKTPTKVSKAEAKDPQYQTLAGLDDNLFKEEEKAGDGKKKDKEEKKKSEKDKKDEKNKEKEKKKSDKEKGKEISKEGSKEAKKESIDNIGDDIFKKKSQRSEIKNEMKDEKAAGSKKSKRSKSKKSKREGSKKSKRAT</sequence>
<feature type="region of interest" description="Disordered" evidence="1">
    <location>
        <begin position="105"/>
        <end position="416"/>
    </location>
</feature>
<reference evidence="3" key="2">
    <citation type="submission" date="2022-06" db="UniProtKB">
        <authorList>
            <consortium name="EnsemblMetazoa"/>
        </authorList>
    </citation>
    <scope>IDENTIFICATION</scope>
    <source>
        <strain evidence="3">PS312</strain>
    </source>
</reference>
<keyword evidence="2" id="KW-0812">Transmembrane</keyword>
<dbReference type="PANTHER" id="PTHR21592">
    <property type="entry name" value="CHROMOSOME UNDETERMINED SCAFFOLD_25, WHOLE GENOME SHOTGUN SEQUENCE"/>
    <property type="match status" value="1"/>
</dbReference>
<feature type="compositionally biased region" description="Basic and acidic residues" evidence="1">
    <location>
        <begin position="215"/>
        <end position="225"/>
    </location>
</feature>
<name>A0A2A6CIN3_PRIPA</name>
<protein>
    <submittedName>
        <fullName evidence="3">Uncharacterized protein</fullName>
    </submittedName>
</protein>
<evidence type="ECO:0000313" key="4">
    <source>
        <dbReference type="Proteomes" id="UP000005239"/>
    </source>
</evidence>
<reference evidence="4" key="1">
    <citation type="journal article" date="2008" name="Nat. Genet.">
        <title>The Pristionchus pacificus genome provides a unique perspective on nematode lifestyle and parasitism.</title>
        <authorList>
            <person name="Dieterich C."/>
            <person name="Clifton S.W."/>
            <person name="Schuster L.N."/>
            <person name="Chinwalla A."/>
            <person name="Delehaunty K."/>
            <person name="Dinkelacker I."/>
            <person name="Fulton L."/>
            <person name="Fulton R."/>
            <person name="Godfrey J."/>
            <person name="Minx P."/>
            <person name="Mitreva M."/>
            <person name="Roeseler W."/>
            <person name="Tian H."/>
            <person name="Witte H."/>
            <person name="Yang S.P."/>
            <person name="Wilson R.K."/>
            <person name="Sommer R.J."/>
        </authorList>
    </citation>
    <scope>NUCLEOTIDE SEQUENCE [LARGE SCALE GENOMIC DNA]</scope>
    <source>
        <strain evidence="4">PS312</strain>
    </source>
</reference>
<gene>
    <name evidence="3" type="primary">WBGene00096077</name>
</gene>
<feature type="compositionally biased region" description="Polar residues" evidence="1">
    <location>
        <begin position="256"/>
        <end position="265"/>
    </location>
</feature>
<feature type="compositionally biased region" description="Basic and acidic residues" evidence="1">
    <location>
        <begin position="304"/>
        <end position="391"/>
    </location>
</feature>
<evidence type="ECO:0000313" key="3">
    <source>
        <dbReference type="EnsemblMetazoa" id="PPA06523.1"/>
    </source>
</evidence>
<accession>A0A8R1Y879</accession>
<dbReference type="AlphaFoldDB" id="A0A2A6CIN3"/>
<keyword evidence="2" id="KW-1133">Transmembrane helix</keyword>
<evidence type="ECO:0000256" key="1">
    <source>
        <dbReference type="SAM" id="MobiDB-lite"/>
    </source>
</evidence>
<dbReference type="Pfam" id="PF03057">
    <property type="entry name" value="DUF236"/>
    <property type="match status" value="3"/>
</dbReference>